<reference evidence="1 2" key="1">
    <citation type="submission" date="2018-09" db="EMBL/GenBank/DDBJ databases">
        <authorList>
            <person name="Zhu H."/>
        </authorList>
    </citation>
    <scope>NUCLEOTIDE SEQUENCE [LARGE SCALE GENOMIC DNA]</scope>
    <source>
        <strain evidence="1 2">K2R10-39</strain>
    </source>
</reference>
<evidence type="ECO:0000313" key="1">
    <source>
        <dbReference type="EMBL" id="RJG04819.1"/>
    </source>
</evidence>
<gene>
    <name evidence="1" type="ORF">D3870_01190</name>
</gene>
<evidence type="ECO:0008006" key="3">
    <source>
        <dbReference type="Google" id="ProtNLM"/>
    </source>
</evidence>
<evidence type="ECO:0000313" key="2">
    <source>
        <dbReference type="Proteomes" id="UP000285190"/>
    </source>
</evidence>
<proteinExistence type="predicted"/>
<dbReference type="AlphaFoldDB" id="A0A418WX52"/>
<name>A0A418WX52_9BURK</name>
<sequence>MPHSIPASTSLRSGQSLHLHVSRGVVIVAMRGDLTIAAAPSWLGEQLLQQRFFLNEGCAHLMADSGWIAIAAHADAEVAFASEHYRRHSLAQVLRAVLAATRQLVVKRFLERT</sequence>
<protein>
    <recommendedName>
        <fullName evidence="3">DUF2917 domain-containing protein</fullName>
    </recommendedName>
</protein>
<organism evidence="1 2">
    <name type="scientific">Noviherbaspirillum cavernae</name>
    <dbReference type="NCBI Taxonomy" id="2320862"/>
    <lineage>
        <taxon>Bacteria</taxon>
        <taxon>Pseudomonadati</taxon>
        <taxon>Pseudomonadota</taxon>
        <taxon>Betaproteobacteria</taxon>
        <taxon>Burkholderiales</taxon>
        <taxon>Oxalobacteraceae</taxon>
        <taxon>Noviherbaspirillum</taxon>
    </lineage>
</organism>
<dbReference type="OrthoDB" id="8902091at2"/>
<accession>A0A418WX52</accession>
<dbReference type="EMBL" id="QYUN01000002">
    <property type="protein sequence ID" value="RJG04819.1"/>
    <property type="molecule type" value="Genomic_DNA"/>
</dbReference>
<keyword evidence="2" id="KW-1185">Reference proteome</keyword>
<dbReference type="Proteomes" id="UP000285190">
    <property type="component" value="Unassembled WGS sequence"/>
</dbReference>
<dbReference type="RefSeq" id="WP_119735990.1">
    <property type="nucleotide sequence ID" value="NZ_QYUN01000002.1"/>
</dbReference>
<comment type="caution">
    <text evidence="1">The sequence shown here is derived from an EMBL/GenBank/DDBJ whole genome shotgun (WGS) entry which is preliminary data.</text>
</comment>